<dbReference type="GO" id="GO:0016787">
    <property type="term" value="F:hydrolase activity"/>
    <property type="evidence" value="ECO:0007669"/>
    <property type="project" value="UniProtKB-KW"/>
</dbReference>
<reference evidence="4" key="1">
    <citation type="submission" date="2016-10" db="EMBL/GenBank/DDBJ databases">
        <authorList>
            <person name="Varghese N."/>
            <person name="Submissions S."/>
        </authorList>
    </citation>
    <scope>NUCLEOTIDE SEQUENCE [LARGE SCALE GENOMIC DNA]</scope>
    <source>
        <strain evidence="4">DSM 2698</strain>
    </source>
</reference>
<dbReference type="InterPro" id="IPR026026">
    <property type="entry name" value="HIT_Hint"/>
</dbReference>
<comment type="caution">
    <text evidence="1">Lacks conserved residue(s) required for the propagation of feature annotation.</text>
</comment>
<feature type="domain" description="HIT" evidence="2">
    <location>
        <begin position="36"/>
        <end position="105"/>
    </location>
</feature>
<evidence type="ECO:0000259" key="2">
    <source>
        <dbReference type="PROSITE" id="PS51084"/>
    </source>
</evidence>
<organism evidence="3 4">
    <name type="scientific">Afifella marina DSM 2698</name>
    <dbReference type="NCBI Taxonomy" id="1120955"/>
    <lineage>
        <taxon>Bacteria</taxon>
        <taxon>Pseudomonadati</taxon>
        <taxon>Pseudomonadota</taxon>
        <taxon>Alphaproteobacteria</taxon>
        <taxon>Hyphomicrobiales</taxon>
        <taxon>Afifellaceae</taxon>
        <taxon>Afifella</taxon>
    </lineage>
</organism>
<gene>
    <name evidence="3" type="ORF">SAMN03080610_01675</name>
</gene>
<dbReference type="PROSITE" id="PS51084">
    <property type="entry name" value="HIT_2"/>
    <property type="match status" value="1"/>
</dbReference>
<name>A0A1G5NAB6_AFIMA</name>
<dbReference type="Gene3D" id="3.30.428.10">
    <property type="entry name" value="HIT-like"/>
    <property type="match status" value="1"/>
</dbReference>
<dbReference type="PIRSF" id="PIRSF000714">
    <property type="entry name" value="HIT"/>
    <property type="match status" value="1"/>
</dbReference>
<dbReference type="Proteomes" id="UP000199347">
    <property type="component" value="Unassembled WGS sequence"/>
</dbReference>
<dbReference type="SUPFAM" id="SSF54197">
    <property type="entry name" value="HIT-like"/>
    <property type="match status" value="1"/>
</dbReference>
<accession>A0A1G5NAB6</accession>
<evidence type="ECO:0000313" key="4">
    <source>
        <dbReference type="Proteomes" id="UP000199347"/>
    </source>
</evidence>
<dbReference type="AlphaFoldDB" id="A0A1G5NAB6"/>
<dbReference type="RefSeq" id="WP_092811541.1">
    <property type="nucleotide sequence ID" value="NZ_FMVW01000003.1"/>
</dbReference>
<dbReference type="InterPro" id="IPR011146">
    <property type="entry name" value="HIT-like"/>
</dbReference>
<evidence type="ECO:0000313" key="3">
    <source>
        <dbReference type="EMBL" id="SCZ34343.1"/>
    </source>
</evidence>
<dbReference type="STRING" id="1120955.SAMN03080610_01675"/>
<keyword evidence="3" id="KW-0378">Hydrolase</keyword>
<dbReference type="EMBL" id="FMVW01000003">
    <property type="protein sequence ID" value="SCZ34343.1"/>
    <property type="molecule type" value="Genomic_DNA"/>
</dbReference>
<dbReference type="InterPro" id="IPR036265">
    <property type="entry name" value="HIT-like_sf"/>
</dbReference>
<dbReference type="Pfam" id="PF01230">
    <property type="entry name" value="HIT"/>
    <property type="match status" value="1"/>
</dbReference>
<keyword evidence="4" id="KW-1185">Reference proteome</keyword>
<proteinExistence type="predicted"/>
<protein>
    <submittedName>
        <fullName evidence="3">Diadenosine tetraphosphate (Ap4A) hydrolase</fullName>
    </submittedName>
</protein>
<evidence type="ECO:0000256" key="1">
    <source>
        <dbReference type="PROSITE-ProRule" id="PRU00464"/>
    </source>
</evidence>
<sequence length="139" mass="15337">MSGFSLHHRLAADTFPLAEFPLCHFRLMNDATYPWLILVPTRPDLADIIDLDAAQQNVLISEIDAAARSLRQVTGCDKLNIATLGNEVRQLHIHVIARFVGDPAWPKPVWGAVPATPYAIEAKDELIRRLQDAFAAASA</sequence>
<dbReference type="OrthoDB" id="9799145at2"/>